<dbReference type="PANTHER" id="PTHR47069">
    <property type="match status" value="1"/>
</dbReference>
<accession>A0A4U6SZ73</accession>
<feature type="compositionally biased region" description="Acidic residues" evidence="1">
    <location>
        <begin position="72"/>
        <end position="87"/>
    </location>
</feature>
<dbReference type="Gramene" id="TKV94380">
    <property type="protein sequence ID" value="TKV94380"/>
    <property type="gene ID" value="SEVIR_9G290600v2"/>
</dbReference>
<dbReference type="PANTHER" id="PTHR47069:SF11">
    <property type="entry name" value="OS04G0275550 PROTEIN"/>
    <property type="match status" value="1"/>
</dbReference>
<gene>
    <name evidence="2" type="ORF">SEVIR_9G290600v2</name>
</gene>
<proteinExistence type="predicted"/>
<reference evidence="2" key="1">
    <citation type="submission" date="2019-03" db="EMBL/GenBank/DDBJ databases">
        <title>WGS assembly of Setaria viridis.</title>
        <authorList>
            <person name="Huang P."/>
            <person name="Jenkins J."/>
            <person name="Grimwood J."/>
            <person name="Barry K."/>
            <person name="Healey A."/>
            <person name="Mamidi S."/>
            <person name="Sreedasyam A."/>
            <person name="Shu S."/>
            <person name="Feldman M."/>
            <person name="Wu J."/>
            <person name="Yu Y."/>
            <person name="Chen C."/>
            <person name="Johnson J."/>
            <person name="Rokhsar D."/>
            <person name="Baxter I."/>
            <person name="Schmutz J."/>
            <person name="Brutnell T."/>
            <person name="Kellogg E."/>
        </authorList>
    </citation>
    <scope>NUCLEOTIDE SEQUENCE [LARGE SCALE GENOMIC DNA]</scope>
</reference>
<organism evidence="2 3">
    <name type="scientific">Setaria viridis</name>
    <name type="common">Green bristlegrass</name>
    <name type="synonym">Setaria italica subsp. viridis</name>
    <dbReference type="NCBI Taxonomy" id="4556"/>
    <lineage>
        <taxon>Eukaryota</taxon>
        <taxon>Viridiplantae</taxon>
        <taxon>Streptophyta</taxon>
        <taxon>Embryophyta</taxon>
        <taxon>Tracheophyta</taxon>
        <taxon>Spermatophyta</taxon>
        <taxon>Magnoliopsida</taxon>
        <taxon>Liliopsida</taxon>
        <taxon>Poales</taxon>
        <taxon>Poaceae</taxon>
        <taxon>PACMAD clade</taxon>
        <taxon>Panicoideae</taxon>
        <taxon>Panicodae</taxon>
        <taxon>Paniceae</taxon>
        <taxon>Cenchrinae</taxon>
        <taxon>Setaria</taxon>
    </lineage>
</organism>
<evidence type="ECO:0000313" key="2">
    <source>
        <dbReference type="EMBL" id="TKV94380.1"/>
    </source>
</evidence>
<feature type="region of interest" description="Disordered" evidence="1">
    <location>
        <begin position="27"/>
        <end position="47"/>
    </location>
</feature>
<dbReference type="EMBL" id="CM016560">
    <property type="protein sequence ID" value="TKV94380.1"/>
    <property type="molecule type" value="Genomic_DNA"/>
</dbReference>
<dbReference type="Proteomes" id="UP000298652">
    <property type="component" value="Chromosome 9"/>
</dbReference>
<name>A0A4U6SZ73_SETVI</name>
<feature type="compositionally biased region" description="Polar residues" evidence="1">
    <location>
        <begin position="117"/>
        <end position="128"/>
    </location>
</feature>
<keyword evidence="3" id="KW-1185">Reference proteome</keyword>
<protein>
    <submittedName>
        <fullName evidence="2">Uncharacterized protein</fullName>
    </submittedName>
</protein>
<evidence type="ECO:0000256" key="1">
    <source>
        <dbReference type="SAM" id="MobiDB-lite"/>
    </source>
</evidence>
<feature type="region of interest" description="Disordered" evidence="1">
    <location>
        <begin position="64"/>
        <end position="135"/>
    </location>
</feature>
<dbReference type="AlphaFoldDB" id="A0A4U6SZ73"/>
<sequence length="206" mass="23295">MSTRGLKIIQDKYYMATGLKHDLSQFRNRRDQLKRKRPDLRKLQHGAPEYLDQLEEMFHETAVDGSTAYIPEVEEEEEEDGEDDDIGDPSVGGEDCDAQHASFYDSPKSSNTRKRSNASTKSTATSPPKESRSPMINAVTNYFNRQSEKDDVTYSIFRSVGASIVKFTEDKRQKMTTNVVADEVRRCQQLALDCGASKDSAEMFAC</sequence>
<evidence type="ECO:0000313" key="3">
    <source>
        <dbReference type="Proteomes" id="UP000298652"/>
    </source>
</evidence>